<feature type="coiled-coil region" evidence="5">
    <location>
        <begin position="34"/>
        <end position="103"/>
    </location>
</feature>
<keyword evidence="3 5" id="KW-0175">Coiled coil</keyword>
<accession>A0A3M2KS47</accession>
<sequence>MVVVAVIAAAAGYLAARGRAAVVAERARQDQEAAGRARAERDDARAQVDSLRRQLQDQSTVAAGLQAELIAERDQLERARTDLADTAAKAESLSEQLQRAIATQSAVETQLDSERQRFAGELAQLRETQTQMQQAVTRMAGEVMQKSGAELIQRFTEMTDHRAKAAVGELDQRKAATEEMLAPLRQELGQFSTALTAFQENNIGQFSSVTEQIKASNLASEQLRRETAQLTNALRKPDVRGQWGEVQLRTLVEAAGMVEHVDFEQQVRVVTDEDAVLRPDMVVHLGGGRNVVVDAKAPFAAFLDAHGADDDDTRKKCAAAHARNVRRHVDNLAGKQYWAQFSSSPEYVLMFLPADAFLHAALDEDRSLWDDAFRSKVILTTPTTLLMSLRTVAQMWQQQERAENADQIAQLGRDLYNRFAKMAVHLNATGAGLTRAVDAFNKTIGSFEGRVIPGARKLAELAVVTTPTKDLTPVELSVRAVAFPSPVDTGDDTSVA</sequence>
<comment type="function">
    <text evidence="1">Involved in DNA recombination.</text>
</comment>
<keyword evidence="7" id="KW-1185">Reference proteome</keyword>
<evidence type="ECO:0000256" key="4">
    <source>
        <dbReference type="ARBA" id="ARBA00023172"/>
    </source>
</evidence>
<dbReference type="Proteomes" id="UP000279275">
    <property type="component" value="Unassembled WGS sequence"/>
</dbReference>
<dbReference type="GO" id="GO:0006310">
    <property type="term" value="P:DNA recombination"/>
    <property type="evidence" value="ECO:0007669"/>
    <property type="project" value="UniProtKB-KW"/>
</dbReference>
<dbReference type="PANTHER" id="PTHR30563:SF0">
    <property type="entry name" value="DNA RECOMBINATION PROTEIN RMUC"/>
    <property type="match status" value="1"/>
</dbReference>
<gene>
    <name evidence="6" type="ORF">EBN03_30085</name>
</gene>
<dbReference type="AlphaFoldDB" id="A0A3M2KS47"/>
<reference evidence="6 7" key="1">
    <citation type="submission" date="2018-10" db="EMBL/GenBank/DDBJ databases">
        <title>Isolation from cow dung.</title>
        <authorList>
            <person name="Ling L."/>
        </authorList>
    </citation>
    <scope>NUCLEOTIDE SEQUENCE [LARGE SCALE GENOMIC DNA]</scope>
    <source>
        <strain evidence="6 7">NEAU-LL90</strain>
    </source>
</reference>
<evidence type="ECO:0000256" key="2">
    <source>
        <dbReference type="ARBA" id="ARBA00009840"/>
    </source>
</evidence>
<protein>
    <submittedName>
        <fullName evidence="6">DNA recombination protein RmuC</fullName>
    </submittedName>
</protein>
<evidence type="ECO:0000256" key="1">
    <source>
        <dbReference type="ARBA" id="ARBA00003416"/>
    </source>
</evidence>
<name>A0A3M2KS47_9NOCA</name>
<evidence type="ECO:0000313" key="6">
    <source>
        <dbReference type="EMBL" id="RMI28472.1"/>
    </source>
</evidence>
<comment type="similarity">
    <text evidence="2">Belongs to the RmuC family.</text>
</comment>
<dbReference type="EMBL" id="RFFH01000021">
    <property type="protein sequence ID" value="RMI28472.1"/>
    <property type="molecule type" value="Genomic_DNA"/>
</dbReference>
<keyword evidence="4" id="KW-0233">DNA recombination</keyword>
<evidence type="ECO:0000256" key="3">
    <source>
        <dbReference type="ARBA" id="ARBA00023054"/>
    </source>
</evidence>
<evidence type="ECO:0000256" key="5">
    <source>
        <dbReference type="SAM" id="Coils"/>
    </source>
</evidence>
<dbReference type="Pfam" id="PF02646">
    <property type="entry name" value="RmuC"/>
    <property type="match status" value="1"/>
</dbReference>
<comment type="caution">
    <text evidence="6">The sequence shown here is derived from an EMBL/GenBank/DDBJ whole genome shotgun (WGS) entry which is preliminary data.</text>
</comment>
<organism evidence="6 7">
    <name type="scientific">Nocardia stercoris</name>
    <dbReference type="NCBI Taxonomy" id="2483361"/>
    <lineage>
        <taxon>Bacteria</taxon>
        <taxon>Bacillati</taxon>
        <taxon>Actinomycetota</taxon>
        <taxon>Actinomycetes</taxon>
        <taxon>Mycobacteriales</taxon>
        <taxon>Nocardiaceae</taxon>
        <taxon>Nocardia</taxon>
    </lineage>
</organism>
<proteinExistence type="inferred from homology"/>
<evidence type="ECO:0000313" key="7">
    <source>
        <dbReference type="Proteomes" id="UP000279275"/>
    </source>
</evidence>
<dbReference type="PANTHER" id="PTHR30563">
    <property type="entry name" value="DNA RECOMBINATION PROTEIN RMUC"/>
    <property type="match status" value="1"/>
</dbReference>
<dbReference type="InterPro" id="IPR003798">
    <property type="entry name" value="DNA_recombination_RmuC"/>
</dbReference>